<name>A0A2W5YFX4_9MICO</name>
<dbReference type="InterPro" id="IPR013783">
    <property type="entry name" value="Ig-like_fold"/>
</dbReference>
<dbReference type="Proteomes" id="UP000248783">
    <property type="component" value="Unassembled WGS sequence"/>
</dbReference>
<reference evidence="1 2" key="1">
    <citation type="submission" date="2018-06" db="EMBL/GenBank/DDBJ databases">
        <title>Whole genome sequencing of a novel hydrocarbon degrading bacterial strain, PW21 isolated from oil contaminated produced water sample.</title>
        <authorList>
            <person name="Nagkirti P."/>
            <person name="Shaikh A."/>
            <person name="Gowdaman V."/>
            <person name="Engineer A.E."/>
            <person name="Dagar S."/>
            <person name="Dhakephalkar P.K."/>
        </authorList>
    </citation>
    <scope>NUCLEOTIDE SEQUENCE [LARGE SCALE GENOMIC DNA]</scope>
    <source>
        <strain evidence="1 2">PW21</strain>
    </source>
</reference>
<gene>
    <name evidence="1" type="ORF">DNL40_08410</name>
</gene>
<dbReference type="Gene3D" id="2.60.40.10">
    <property type="entry name" value="Immunoglobulins"/>
    <property type="match status" value="1"/>
</dbReference>
<evidence type="ECO:0008006" key="3">
    <source>
        <dbReference type="Google" id="ProtNLM"/>
    </source>
</evidence>
<organism evidence="1 2">
    <name type="scientific">Xylanimonas oleitrophica</name>
    <dbReference type="NCBI Taxonomy" id="2607479"/>
    <lineage>
        <taxon>Bacteria</taxon>
        <taxon>Bacillati</taxon>
        <taxon>Actinomycetota</taxon>
        <taxon>Actinomycetes</taxon>
        <taxon>Micrococcales</taxon>
        <taxon>Promicromonosporaceae</taxon>
        <taxon>Xylanimonas</taxon>
    </lineage>
</organism>
<keyword evidence="2" id="KW-1185">Reference proteome</keyword>
<dbReference type="RefSeq" id="WP_111250790.1">
    <property type="nucleotide sequence ID" value="NZ_QKWH01000004.1"/>
</dbReference>
<accession>A0A2W5YFX4</accession>
<protein>
    <recommendedName>
        <fullName evidence="3">Bacterial Ig domain-containing protein</fullName>
    </recommendedName>
</protein>
<proteinExistence type="predicted"/>
<dbReference type="AlphaFoldDB" id="A0A2W5YFX4"/>
<dbReference type="EMBL" id="QKWH01000004">
    <property type="protein sequence ID" value="PZR53511.1"/>
    <property type="molecule type" value="Genomic_DNA"/>
</dbReference>
<evidence type="ECO:0000313" key="1">
    <source>
        <dbReference type="EMBL" id="PZR53511.1"/>
    </source>
</evidence>
<dbReference type="GO" id="GO:0005975">
    <property type="term" value="P:carbohydrate metabolic process"/>
    <property type="evidence" value="ECO:0007669"/>
    <property type="project" value="UniProtKB-ARBA"/>
</dbReference>
<evidence type="ECO:0000313" key="2">
    <source>
        <dbReference type="Proteomes" id="UP000248783"/>
    </source>
</evidence>
<sequence>MTVIDTTPTTEATAFEEQYVPPRVELAVCPRTLNTYDGFTVSGRCTGSMVDDAVVEVCVSGVVRSARVDDDGAWTVRFEDGALGRRHAGVRPVTARVVDGLLNRAEVTAWVTVDEFEDGYVHVDERHEVVGGSGAGRTLSVSGVLGLGTHEAGRELVVVLVRDDAEACVVSTGTVRQGWRWGEWSARLPLDGVGPGAYRVRALLTDVAGADLTRTAVGRPFRLV</sequence>
<comment type="caution">
    <text evidence="1">The sequence shown here is derived from an EMBL/GenBank/DDBJ whole genome shotgun (WGS) entry which is preliminary data.</text>
</comment>